<gene>
    <name evidence="2" type="ORF">DQK91_17385</name>
</gene>
<evidence type="ECO:0000313" key="3">
    <source>
        <dbReference type="Proteomes" id="UP000434052"/>
    </source>
</evidence>
<dbReference type="RefSeq" id="WP_144306669.1">
    <property type="nucleotide sequence ID" value="NZ_QMIF01000014.1"/>
</dbReference>
<protein>
    <submittedName>
        <fullName evidence="2">Uncharacterized protein</fullName>
    </submittedName>
</protein>
<feature type="compositionally biased region" description="Pro residues" evidence="1">
    <location>
        <begin position="225"/>
        <end position="238"/>
    </location>
</feature>
<evidence type="ECO:0000313" key="2">
    <source>
        <dbReference type="EMBL" id="TVM31711.1"/>
    </source>
</evidence>
<reference evidence="2 3" key="1">
    <citation type="submission" date="2018-06" db="EMBL/GenBank/DDBJ databases">
        <title>Complete genome of Desulfovibrio marinus P48SEP.</title>
        <authorList>
            <person name="Crispim J.S."/>
            <person name="Vidigal P.M.P."/>
            <person name="Silva L.C.F."/>
            <person name="Araujo L.C."/>
            <person name="Laguardia C.N."/>
            <person name="Dias R.S."/>
            <person name="Sousa M.P."/>
            <person name="Paula S.O."/>
            <person name="Silva C."/>
        </authorList>
    </citation>
    <scope>NUCLEOTIDE SEQUENCE [LARGE SCALE GENOMIC DNA]</scope>
    <source>
        <strain evidence="2 3">P48SEP</strain>
    </source>
</reference>
<accession>A0A6P1ZDX7</accession>
<comment type="caution">
    <text evidence="2">The sequence shown here is derived from an EMBL/GenBank/DDBJ whole genome shotgun (WGS) entry which is preliminary data.</text>
</comment>
<proteinExistence type="predicted"/>
<dbReference type="EMBL" id="QMIF01000014">
    <property type="protein sequence ID" value="TVM31711.1"/>
    <property type="molecule type" value="Genomic_DNA"/>
</dbReference>
<organism evidence="2 3">
    <name type="scientific">Oceanidesulfovibrio marinus</name>
    <dbReference type="NCBI Taxonomy" id="370038"/>
    <lineage>
        <taxon>Bacteria</taxon>
        <taxon>Pseudomonadati</taxon>
        <taxon>Thermodesulfobacteriota</taxon>
        <taxon>Desulfovibrionia</taxon>
        <taxon>Desulfovibrionales</taxon>
        <taxon>Desulfovibrionaceae</taxon>
        <taxon>Oceanidesulfovibrio</taxon>
    </lineage>
</organism>
<feature type="region of interest" description="Disordered" evidence="1">
    <location>
        <begin position="207"/>
        <end position="246"/>
    </location>
</feature>
<dbReference type="Proteomes" id="UP000434052">
    <property type="component" value="Unassembled WGS sequence"/>
</dbReference>
<name>A0A6P1ZDX7_9BACT</name>
<dbReference type="OrthoDB" id="9837571at2"/>
<dbReference type="AlphaFoldDB" id="A0A6P1ZDX7"/>
<sequence length="246" mass="26781">MDNTISFFHLPARLFVLFLAVAGLLVAPAASRAQETLPGPVLLDNDAPYLSIDGVLTFFDMTIADREPEQLAGDWSIPAPRALALVANNVRPRSFAQAPAQPSHQAGDDWYSVDLPASATLVLSWDAAGYDGPAMWFAARWDGMRLAVYSSRVDPSAPDRWYPLEPGKSSYDQWTADDLRVEMEIFLPDNFGRTVLYRFRPVNQAGEVMRAQPAPPSGAEETPSPDAPAPEEPAPETPSPDQNGTA</sequence>
<evidence type="ECO:0000256" key="1">
    <source>
        <dbReference type="SAM" id="MobiDB-lite"/>
    </source>
</evidence>